<name>A0A1J9QAW1_9EURO</name>
<proteinExistence type="predicted"/>
<dbReference type="VEuPathDB" id="FungiDB:ACJ73_02646"/>
<comment type="caution">
    <text evidence="2">The sequence shown here is derived from an EMBL/GenBank/DDBJ whole genome shotgun (WGS) entry which is preliminary data.</text>
</comment>
<dbReference type="EMBL" id="LGTZ01000289">
    <property type="protein sequence ID" value="OJD25982.1"/>
    <property type="molecule type" value="Genomic_DNA"/>
</dbReference>
<keyword evidence="3" id="KW-1185">Reference proteome</keyword>
<dbReference type="InterPro" id="IPR046670">
    <property type="entry name" value="DUF6540"/>
</dbReference>
<reference evidence="2 3" key="1">
    <citation type="submission" date="2015-08" db="EMBL/GenBank/DDBJ databases">
        <title>Emmonsia species relationships and genome sequence.</title>
        <authorList>
            <person name="Cuomo C.A."/>
            <person name="Schwartz I.S."/>
            <person name="Kenyon C."/>
            <person name="De Hoog G.S."/>
            <person name="Govender N.P."/>
            <person name="Botha A."/>
            <person name="Moreno L."/>
            <person name="De Vries M."/>
            <person name="Munoz J.F."/>
            <person name="Stielow J.B."/>
        </authorList>
    </citation>
    <scope>NUCLEOTIDE SEQUENCE [LARGE SCALE GENOMIC DNA]</scope>
    <source>
        <strain evidence="2 3">EI222</strain>
    </source>
</reference>
<accession>A0A1J9QAW1</accession>
<evidence type="ECO:0000313" key="2">
    <source>
        <dbReference type="EMBL" id="OJD25982.1"/>
    </source>
</evidence>
<evidence type="ECO:0000256" key="1">
    <source>
        <dbReference type="SAM" id="Phobius"/>
    </source>
</evidence>
<gene>
    <name evidence="2" type="ORF">ACJ73_02646</name>
</gene>
<keyword evidence="1" id="KW-1133">Transmembrane helix</keyword>
<feature type="transmembrane region" description="Helical" evidence="1">
    <location>
        <begin position="34"/>
        <end position="58"/>
    </location>
</feature>
<protein>
    <submittedName>
        <fullName evidence="2">Uncharacterized protein</fullName>
    </submittedName>
</protein>
<dbReference type="AlphaFoldDB" id="A0A1J9QAW1"/>
<evidence type="ECO:0000313" key="3">
    <source>
        <dbReference type="Proteomes" id="UP000242791"/>
    </source>
</evidence>
<dbReference type="Pfam" id="PF20174">
    <property type="entry name" value="DUF6540"/>
    <property type="match status" value="1"/>
</dbReference>
<sequence>MKASKILTNSPQFDCLDASGLGALQLSIVSDSQYVFNLLGYILPFSTMVVYISTGVSLSTSQRMRTRFLQIMGSSTRYRFEIKNSNVHKSATLLEIIHLCNVDSSKISVIKDAAENAVIHNEYPGYNCQDYVLELLADLEAKDIIDKNEMNYNHNKWTVRDKQEGLV</sequence>
<dbReference type="OrthoDB" id="37659at2759"/>
<organism evidence="2 3">
    <name type="scientific">Blastomyces percursus</name>
    <dbReference type="NCBI Taxonomy" id="1658174"/>
    <lineage>
        <taxon>Eukaryota</taxon>
        <taxon>Fungi</taxon>
        <taxon>Dikarya</taxon>
        <taxon>Ascomycota</taxon>
        <taxon>Pezizomycotina</taxon>
        <taxon>Eurotiomycetes</taxon>
        <taxon>Eurotiomycetidae</taxon>
        <taxon>Onygenales</taxon>
        <taxon>Ajellomycetaceae</taxon>
        <taxon>Blastomyces</taxon>
    </lineage>
</organism>
<dbReference type="Proteomes" id="UP000242791">
    <property type="component" value="Unassembled WGS sequence"/>
</dbReference>
<keyword evidence="1" id="KW-0472">Membrane</keyword>
<keyword evidence="1" id="KW-0812">Transmembrane</keyword>